<dbReference type="Gene3D" id="3.40.50.720">
    <property type="entry name" value="NAD(P)-binding Rossmann-like Domain"/>
    <property type="match status" value="2"/>
</dbReference>
<dbReference type="Pfam" id="PF00106">
    <property type="entry name" value="adh_short"/>
    <property type="match status" value="1"/>
</dbReference>
<dbReference type="GO" id="GO:0016491">
    <property type="term" value="F:oxidoreductase activity"/>
    <property type="evidence" value="ECO:0007669"/>
    <property type="project" value="UniProtKB-KW"/>
</dbReference>
<keyword evidence="3" id="KW-0521">NADP</keyword>
<keyword evidence="7" id="KW-0812">Transmembrane</keyword>
<sequence length="272" mass="30239">MDLIHKLMNILLPPITSIALLFVWPLYLVFKFLSFIKRHLFSENVAGKVVIVTGAASGIGEQMAYEYAKRAAILVLVDIREDRLEAVVDSARRFGSPNAIAVAADVSVEEDCKRFVDAAVNKFGKVDHLVNNAGIARECSFKNVDSISKHTPIMASKAALISFFETLRLEMGGAIGITIVTPGLIKSEMSLSASPLKGIPMESKEECAKAIVRSGCRGDKYLVEPSWFRILFPWKAFCPELTEYCHRRFALMSRRHVIANSNLTQSTYHKTE</sequence>
<name>A0AA39SB13_ACESA</name>
<dbReference type="PRINTS" id="PR00081">
    <property type="entry name" value="GDHRDH"/>
</dbReference>
<reference evidence="8" key="2">
    <citation type="submission" date="2023-06" db="EMBL/GenBank/DDBJ databases">
        <authorList>
            <person name="Swenson N.G."/>
            <person name="Wegrzyn J.L."/>
            <person name="Mcevoy S.L."/>
        </authorList>
    </citation>
    <scope>NUCLEOTIDE SEQUENCE</scope>
    <source>
        <strain evidence="8">NS2018</strain>
        <tissue evidence="8">Leaf</tissue>
    </source>
</reference>
<keyword evidence="9" id="KW-1185">Reference proteome</keyword>
<keyword evidence="7" id="KW-1133">Transmembrane helix</keyword>
<keyword evidence="4" id="KW-0444">Lipid biosynthesis</keyword>
<dbReference type="GO" id="GO:0016020">
    <property type="term" value="C:membrane"/>
    <property type="evidence" value="ECO:0007669"/>
    <property type="project" value="UniProtKB-SubCell"/>
</dbReference>
<keyword evidence="4" id="KW-0752">Steroid biosynthesis</keyword>
<keyword evidence="7" id="KW-0472">Membrane</keyword>
<proteinExistence type="inferred from homology"/>
<keyword evidence="5" id="KW-0735">Signal-anchor</keyword>
<evidence type="ECO:0000256" key="1">
    <source>
        <dbReference type="ARBA" id="ARBA00004606"/>
    </source>
</evidence>
<evidence type="ECO:0000256" key="7">
    <source>
        <dbReference type="SAM" id="Phobius"/>
    </source>
</evidence>
<evidence type="ECO:0000256" key="2">
    <source>
        <dbReference type="ARBA" id="ARBA00006484"/>
    </source>
</evidence>
<dbReference type="InterPro" id="IPR002347">
    <property type="entry name" value="SDR_fam"/>
</dbReference>
<protein>
    <submittedName>
        <fullName evidence="8">Uncharacterized protein</fullName>
    </submittedName>
</protein>
<dbReference type="AlphaFoldDB" id="A0AA39SB13"/>
<evidence type="ECO:0000256" key="4">
    <source>
        <dbReference type="ARBA" id="ARBA00022955"/>
    </source>
</evidence>
<organism evidence="8 9">
    <name type="scientific">Acer saccharum</name>
    <name type="common">Sugar maple</name>
    <dbReference type="NCBI Taxonomy" id="4024"/>
    <lineage>
        <taxon>Eukaryota</taxon>
        <taxon>Viridiplantae</taxon>
        <taxon>Streptophyta</taxon>
        <taxon>Embryophyta</taxon>
        <taxon>Tracheophyta</taxon>
        <taxon>Spermatophyta</taxon>
        <taxon>Magnoliopsida</taxon>
        <taxon>eudicotyledons</taxon>
        <taxon>Gunneridae</taxon>
        <taxon>Pentapetalae</taxon>
        <taxon>rosids</taxon>
        <taxon>malvids</taxon>
        <taxon>Sapindales</taxon>
        <taxon>Sapindaceae</taxon>
        <taxon>Hippocastanoideae</taxon>
        <taxon>Acereae</taxon>
        <taxon>Acer</taxon>
    </lineage>
</organism>
<evidence type="ECO:0000313" key="8">
    <source>
        <dbReference type="EMBL" id="KAK0588498.1"/>
    </source>
</evidence>
<dbReference type="PANTHER" id="PTHR43391:SF69">
    <property type="entry name" value="11-BETA-HYDROXYSTEROID DEHYDROGENASE-LIKE 6"/>
    <property type="match status" value="1"/>
</dbReference>
<comment type="subcellular location">
    <subcellularLocation>
        <location evidence="1">Membrane</location>
        <topology evidence="1">Single-pass type II membrane protein</topology>
    </subcellularLocation>
</comment>
<evidence type="ECO:0000313" key="9">
    <source>
        <dbReference type="Proteomes" id="UP001168877"/>
    </source>
</evidence>
<comment type="caution">
    <text evidence="8">The sequence shown here is derived from an EMBL/GenBank/DDBJ whole genome shotgun (WGS) entry which is preliminary data.</text>
</comment>
<dbReference type="InterPro" id="IPR036291">
    <property type="entry name" value="NAD(P)-bd_dom_sf"/>
</dbReference>
<reference evidence="8" key="1">
    <citation type="journal article" date="2022" name="Plant J.">
        <title>Strategies of tolerance reflected in two North American maple genomes.</title>
        <authorList>
            <person name="McEvoy S.L."/>
            <person name="Sezen U.U."/>
            <person name="Trouern-Trend A."/>
            <person name="McMahon S.M."/>
            <person name="Schaberg P.G."/>
            <person name="Yang J."/>
            <person name="Wegrzyn J.L."/>
            <person name="Swenson N.G."/>
        </authorList>
    </citation>
    <scope>NUCLEOTIDE SEQUENCE</scope>
    <source>
        <strain evidence="8">NS2018</strain>
    </source>
</reference>
<keyword evidence="4" id="KW-0443">Lipid metabolism</keyword>
<evidence type="ECO:0000256" key="5">
    <source>
        <dbReference type="ARBA" id="ARBA00022968"/>
    </source>
</evidence>
<dbReference type="Proteomes" id="UP001168877">
    <property type="component" value="Unassembled WGS sequence"/>
</dbReference>
<accession>A0AA39SB13</accession>
<dbReference type="SUPFAM" id="SSF51735">
    <property type="entry name" value="NAD(P)-binding Rossmann-fold domains"/>
    <property type="match status" value="1"/>
</dbReference>
<feature type="transmembrane region" description="Helical" evidence="7">
    <location>
        <begin position="12"/>
        <end position="30"/>
    </location>
</feature>
<keyword evidence="6" id="KW-0560">Oxidoreductase</keyword>
<gene>
    <name evidence="8" type="ORF">LWI29_001661</name>
</gene>
<evidence type="ECO:0000256" key="3">
    <source>
        <dbReference type="ARBA" id="ARBA00022857"/>
    </source>
</evidence>
<dbReference type="PANTHER" id="PTHR43391">
    <property type="entry name" value="RETINOL DEHYDROGENASE-RELATED"/>
    <property type="match status" value="1"/>
</dbReference>
<dbReference type="EMBL" id="JAUESC010000381">
    <property type="protein sequence ID" value="KAK0588498.1"/>
    <property type="molecule type" value="Genomic_DNA"/>
</dbReference>
<evidence type="ECO:0000256" key="6">
    <source>
        <dbReference type="ARBA" id="ARBA00023002"/>
    </source>
</evidence>
<comment type="similarity">
    <text evidence="2">Belongs to the short-chain dehydrogenases/reductases (SDR) family.</text>
</comment>
<dbReference type="GO" id="GO:0006694">
    <property type="term" value="P:steroid biosynthetic process"/>
    <property type="evidence" value="ECO:0007669"/>
    <property type="project" value="UniProtKB-KW"/>
</dbReference>
<dbReference type="GO" id="GO:0005829">
    <property type="term" value="C:cytosol"/>
    <property type="evidence" value="ECO:0007669"/>
    <property type="project" value="TreeGrafter"/>
</dbReference>